<proteinExistence type="predicted"/>
<evidence type="ECO:0000313" key="2">
    <source>
        <dbReference type="EMBL" id="SQA88748.1"/>
    </source>
</evidence>
<organism evidence="2 4">
    <name type="scientific">Chryseobacterium balustinum</name>
    <dbReference type="NCBI Taxonomy" id="246"/>
    <lineage>
        <taxon>Bacteria</taxon>
        <taxon>Pseudomonadati</taxon>
        <taxon>Bacteroidota</taxon>
        <taxon>Flavobacteriia</taxon>
        <taxon>Flavobacteriales</taxon>
        <taxon>Weeksellaceae</taxon>
        <taxon>Chryseobacterium group</taxon>
        <taxon>Chryseobacterium</taxon>
    </lineage>
</organism>
<reference evidence="2 4" key="2">
    <citation type="submission" date="2018-06" db="EMBL/GenBank/DDBJ databases">
        <authorList>
            <consortium name="Pathogen Informatics"/>
            <person name="Doyle S."/>
        </authorList>
    </citation>
    <scope>NUCLEOTIDE SEQUENCE [LARGE SCALE GENOMIC DNA]</scope>
    <source>
        <strain evidence="2 4">NCTC11212</strain>
    </source>
</reference>
<gene>
    <name evidence="2" type="ORF">NCTC11212_01279</name>
    <name evidence="1" type="ORF">SAMN05421800_1174</name>
</gene>
<reference evidence="1 3" key="1">
    <citation type="submission" date="2017-02" db="EMBL/GenBank/DDBJ databases">
        <authorList>
            <person name="Varghese N."/>
            <person name="Submissions S."/>
        </authorList>
    </citation>
    <scope>NUCLEOTIDE SEQUENCE [LARGE SCALE GENOMIC DNA]</scope>
    <source>
        <strain evidence="1 3">DSM 16775</strain>
    </source>
</reference>
<evidence type="ECO:0000313" key="3">
    <source>
        <dbReference type="Proteomes" id="UP000190669"/>
    </source>
</evidence>
<comment type="caution">
    <text evidence="2">The sequence shown here is derived from an EMBL/GenBank/DDBJ whole genome shotgun (WGS) entry which is preliminary data.</text>
</comment>
<dbReference type="Proteomes" id="UP000190669">
    <property type="component" value="Unassembled WGS sequence"/>
</dbReference>
<dbReference type="EMBL" id="UAVR01000007">
    <property type="protein sequence ID" value="SQA88748.1"/>
    <property type="molecule type" value="Genomic_DNA"/>
</dbReference>
<protein>
    <submittedName>
        <fullName evidence="2">Uncharacterized protein</fullName>
    </submittedName>
</protein>
<evidence type="ECO:0000313" key="4">
    <source>
        <dbReference type="Proteomes" id="UP000251937"/>
    </source>
</evidence>
<evidence type="ECO:0000313" key="1">
    <source>
        <dbReference type="EMBL" id="SKB96623.1"/>
    </source>
</evidence>
<sequence>MNCSYLKFRILCFSIASGFSPMTKINSKLALAEIDTKVLAKANLIILF</sequence>
<name>A0AAX2IIV1_9FLAO</name>
<keyword evidence="3" id="KW-1185">Reference proteome</keyword>
<dbReference type="AlphaFoldDB" id="A0AAX2IIV1"/>
<accession>A0AAX2IIV1</accession>
<dbReference type="Proteomes" id="UP000251937">
    <property type="component" value="Unassembled WGS sequence"/>
</dbReference>
<dbReference type="EMBL" id="FUZE01000017">
    <property type="protein sequence ID" value="SKB96623.1"/>
    <property type="molecule type" value="Genomic_DNA"/>
</dbReference>